<evidence type="ECO:0000313" key="1">
    <source>
        <dbReference type="EMBL" id="CAD9514460.1"/>
    </source>
</evidence>
<gene>
    <name evidence="1" type="ORF">AAND1436_LOCUS40130</name>
</gene>
<name>A0A7S2ICB4_9DINO</name>
<protein>
    <submittedName>
        <fullName evidence="1">Uncharacterized protein</fullName>
    </submittedName>
</protein>
<sequence>MGDVQDVSLQLLELRKHVHNDIYSVTVDFEGKDEIIDIHPEKGPILRRADGLTDYVTHYLGRVRQTGGPGHNWGLNGRLLKGWRELTVTESEVLVHIAAKMNRRVSERLS</sequence>
<proteinExistence type="predicted"/>
<accession>A0A7S2ICB4</accession>
<reference evidence="1" key="1">
    <citation type="submission" date="2021-01" db="EMBL/GenBank/DDBJ databases">
        <authorList>
            <person name="Corre E."/>
            <person name="Pelletier E."/>
            <person name="Niang G."/>
            <person name="Scheremetjew M."/>
            <person name="Finn R."/>
            <person name="Kale V."/>
            <person name="Holt S."/>
            <person name="Cochrane G."/>
            <person name="Meng A."/>
            <person name="Brown T."/>
            <person name="Cohen L."/>
        </authorList>
    </citation>
    <scope>NUCLEOTIDE SEQUENCE</scope>
    <source>
        <strain evidence="1">CCMP2222</strain>
    </source>
</reference>
<dbReference type="AlphaFoldDB" id="A0A7S2ICB4"/>
<organism evidence="1">
    <name type="scientific">Alexandrium andersonii</name>
    <dbReference type="NCBI Taxonomy" id="327968"/>
    <lineage>
        <taxon>Eukaryota</taxon>
        <taxon>Sar</taxon>
        <taxon>Alveolata</taxon>
        <taxon>Dinophyceae</taxon>
        <taxon>Gonyaulacales</taxon>
        <taxon>Pyrocystaceae</taxon>
        <taxon>Alexandrium</taxon>
    </lineage>
</organism>
<dbReference type="EMBL" id="HBGQ01083967">
    <property type="protein sequence ID" value="CAD9514460.1"/>
    <property type="molecule type" value="Transcribed_RNA"/>
</dbReference>